<dbReference type="PIRSF" id="PIRSF004846">
    <property type="entry name" value="ModA"/>
    <property type="match status" value="1"/>
</dbReference>
<dbReference type="PANTHER" id="PTHR30632">
    <property type="entry name" value="MOLYBDATE-BINDING PERIPLASMIC PROTEIN"/>
    <property type="match status" value="1"/>
</dbReference>
<dbReference type="PANTHER" id="PTHR30632:SF0">
    <property type="entry name" value="SULFATE-BINDING PROTEIN"/>
    <property type="match status" value="1"/>
</dbReference>
<evidence type="ECO:0000256" key="3">
    <source>
        <dbReference type="ARBA" id="ARBA00022729"/>
    </source>
</evidence>
<dbReference type="NCBIfam" id="TIGR01256">
    <property type="entry name" value="modA"/>
    <property type="match status" value="1"/>
</dbReference>
<dbReference type="CDD" id="cd13537">
    <property type="entry name" value="PBP2_YvgL_like"/>
    <property type="match status" value="1"/>
</dbReference>
<dbReference type="PROSITE" id="PS51257">
    <property type="entry name" value="PROKAR_LIPOPROTEIN"/>
    <property type="match status" value="1"/>
</dbReference>
<dbReference type="Proteomes" id="UP001065593">
    <property type="component" value="Unassembled WGS sequence"/>
</dbReference>
<reference evidence="5" key="1">
    <citation type="submission" date="2022-08" db="EMBL/GenBank/DDBJ databases">
        <title>Draft genome sequence of Lysinibacillus sp. strain KH24.</title>
        <authorList>
            <person name="Kanbe H."/>
            <person name="Itoh H."/>
        </authorList>
    </citation>
    <scope>NUCLEOTIDE SEQUENCE</scope>
    <source>
        <strain evidence="5">KH24</strain>
    </source>
</reference>
<accession>A0ABQ5NG06</accession>
<dbReference type="InterPro" id="IPR005950">
    <property type="entry name" value="ModA"/>
</dbReference>
<dbReference type="Gene3D" id="3.40.190.10">
    <property type="entry name" value="Periplasmic binding protein-like II"/>
    <property type="match status" value="2"/>
</dbReference>
<feature type="chain" id="PRO_5045402031" evidence="4">
    <location>
        <begin position="27"/>
        <end position="262"/>
    </location>
</feature>
<name>A0ABQ5NG06_9BACI</name>
<sequence length="262" mass="28585">MKNMYRFIALFILAILIVGCSSPSSDSPVKETKSVELTISAAASLQESLEALKASYEKEHATIKITYNFGGSGALQQQIIQGAPVDLFFSAAENKFNELVDKGLIDEKQGTKLLANELVLVVPAGNEQNIQSFKDLKQAQHIALGTPETVPAGQYGVESLKNMGLWNDLEAKVVYTKDVRQVLTYTETGNVEAGLVYKTDALISDKVTVIATAPADTHAPIIYPVGILKDSKHTAEAEAFYQYLQSEEALKTFEKYGFQAVQ</sequence>
<evidence type="ECO:0000256" key="1">
    <source>
        <dbReference type="ARBA" id="ARBA00009175"/>
    </source>
</evidence>
<gene>
    <name evidence="5" type="primary">yvgL</name>
    <name evidence="5" type="ORF">LYSBPC_01340</name>
</gene>
<evidence type="ECO:0000313" key="6">
    <source>
        <dbReference type="Proteomes" id="UP001065593"/>
    </source>
</evidence>
<comment type="caution">
    <text evidence="5">The sequence shown here is derived from an EMBL/GenBank/DDBJ whole genome shotgun (WGS) entry which is preliminary data.</text>
</comment>
<comment type="similarity">
    <text evidence="1">Belongs to the bacterial solute-binding protein ModA family.</text>
</comment>
<evidence type="ECO:0000256" key="2">
    <source>
        <dbReference type="ARBA" id="ARBA00022723"/>
    </source>
</evidence>
<dbReference type="RefSeq" id="WP_264986742.1">
    <property type="nucleotide sequence ID" value="NZ_BRZA01000001.1"/>
</dbReference>
<organism evidence="5 6">
    <name type="scientific">Lysinibacillus piscis</name>
    <dbReference type="NCBI Taxonomy" id="2518931"/>
    <lineage>
        <taxon>Bacteria</taxon>
        <taxon>Bacillati</taxon>
        <taxon>Bacillota</taxon>
        <taxon>Bacilli</taxon>
        <taxon>Bacillales</taxon>
        <taxon>Bacillaceae</taxon>
        <taxon>Lysinibacillus</taxon>
    </lineage>
</organism>
<keyword evidence="6" id="KW-1185">Reference proteome</keyword>
<keyword evidence="2" id="KW-0479">Metal-binding</keyword>
<protein>
    <submittedName>
        <fullName evidence="5">ABC transporter substrate-binding lipoprotein YvgL</fullName>
    </submittedName>
</protein>
<dbReference type="InterPro" id="IPR050682">
    <property type="entry name" value="ModA/WtpA"/>
</dbReference>
<keyword evidence="3 4" id="KW-0732">Signal</keyword>
<dbReference type="InterPro" id="IPR041879">
    <property type="entry name" value="YvgL-like_PBP2"/>
</dbReference>
<dbReference type="SUPFAM" id="SSF53850">
    <property type="entry name" value="Periplasmic binding protein-like II"/>
    <property type="match status" value="1"/>
</dbReference>
<evidence type="ECO:0000313" key="5">
    <source>
        <dbReference type="EMBL" id="GLC87007.1"/>
    </source>
</evidence>
<dbReference type="EMBL" id="BRZA01000001">
    <property type="protein sequence ID" value="GLC87007.1"/>
    <property type="molecule type" value="Genomic_DNA"/>
</dbReference>
<feature type="signal peptide" evidence="4">
    <location>
        <begin position="1"/>
        <end position="26"/>
    </location>
</feature>
<evidence type="ECO:0000256" key="4">
    <source>
        <dbReference type="SAM" id="SignalP"/>
    </source>
</evidence>
<keyword evidence="5" id="KW-0449">Lipoprotein</keyword>
<proteinExistence type="inferred from homology"/>
<dbReference type="Pfam" id="PF13531">
    <property type="entry name" value="SBP_bac_11"/>
    <property type="match status" value="1"/>
</dbReference>